<evidence type="ECO:0000313" key="2">
    <source>
        <dbReference type="EMBL" id="MFC7409933.1"/>
    </source>
</evidence>
<protein>
    <recommendedName>
        <fullName evidence="1">AbiJ-NTD3 domain-containing protein</fullName>
    </recommendedName>
</protein>
<name>A0ABW2QN05_9BURK</name>
<dbReference type="Pfam" id="PF18860">
    <property type="entry name" value="AbiJ_NTD3"/>
    <property type="match status" value="1"/>
</dbReference>
<dbReference type="RefSeq" id="WP_382224264.1">
    <property type="nucleotide sequence ID" value="NZ_JBHTCA010000010.1"/>
</dbReference>
<evidence type="ECO:0000313" key="3">
    <source>
        <dbReference type="Proteomes" id="UP001596501"/>
    </source>
</evidence>
<comment type="caution">
    <text evidence="2">The sequence shown here is derived from an EMBL/GenBank/DDBJ whole genome shotgun (WGS) entry which is preliminary data.</text>
</comment>
<accession>A0ABW2QN05</accession>
<reference evidence="3" key="1">
    <citation type="journal article" date="2019" name="Int. J. Syst. Evol. Microbiol.">
        <title>The Global Catalogue of Microorganisms (GCM) 10K type strain sequencing project: providing services to taxonomists for standard genome sequencing and annotation.</title>
        <authorList>
            <consortium name="The Broad Institute Genomics Platform"/>
            <consortium name="The Broad Institute Genome Sequencing Center for Infectious Disease"/>
            <person name="Wu L."/>
            <person name="Ma J."/>
        </authorList>
    </citation>
    <scope>NUCLEOTIDE SEQUENCE [LARGE SCALE GENOMIC DNA]</scope>
    <source>
        <strain evidence="3">CGMCC 1.12371</strain>
    </source>
</reference>
<gene>
    <name evidence="2" type="ORF">ACFQPB_13775</name>
</gene>
<dbReference type="Proteomes" id="UP001596501">
    <property type="component" value="Unassembled WGS sequence"/>
</dbReference>
<evidence type="ECO:0000259" key="1">
    <source>
        <dbReference type="Pfam" id="PF18860"/>
    </source>
</evidence>
<proteinExistence type="predicted"/>
<sequence length="486" mass="54363">MAIVVPLETLRDHIAEAIAASVKAYNVPAACVRLGIQGSIEESDGTEAFGSKRMYVKSRLLSLSRADLLHVAEATLLECASEDLSDTVSEMTRHAEHRISELVRRDVLKAINPLSLLFGELPLLDSLSEIFGVSIIRDDPGGILGCDSLERQIVQHCIRNDDWSHEELLTRCGALTCSQARFFGLLEKLLHPMTRRDAEQGELAERITQSLKRDGFTVRQIGAESGYAIYGVVRSQLGVAGEMKNLIFASIGEKPQLVFRDAVNNDVEIVKNADKVLVFDRPLPSSGLLLWQDLQDWWAQAHGVSDASAAKAQLYRRLLQSVRSAQSAGEYALFHCYYERYGALLGSKMPVLLPQVYLHYDPYTRRERGDEQVLARQRMDFLLILAQGARIVLEVDGRHHYAVQDTADPDLYIANSKRYAEMAMEDRRLKLAGYEVYRFGGQEFMDVDLLSWTVGSNAQQVAATFFDRLLKKHGVLSLTSGAVHHE</sequence>
<dbReference type="EMBL" id="JBHTCA010000010">
    <property type="protein sequence ID" value="MFC7409933.1"/>
    <property type="molecule type" value="Genomic_DNA"/>
</dbReference>
<keyword evidence="3" id="KW-1185">Reference proteome</keyword>
<feature type="domain" description="AbiJ-NTD3" evidence="1">
    <location>
        <begin position="98"/>
        <end position="264"/>
    </location>
</feature>
<organism evidence="2 3">
    <name type="scientific">Hydrogenophaga atypica</name>
    <dbReference type="NCBI Taxonomy" id="249409"/>
    <lineage>
        <taxon>Bacteria</taxon>
        <taxon>Pseudomonadati</taxon>
        <taxon>Pseudomonadota</taxon>
        <taxon>Betaproteobacteria</taxon>
        <taxon>Burkholderiales</taxon>
        <taxon>Comamonadaceae</taxon>
        <taxon>Hydrogenophaga</taxon>
    </lineage>
</organism>
<dbReference type="InterPro" id="IPR041427">
    <property type="entry name" value="AbiJ-NTD3"/>
</dbReference>